<dbReference type="EMBL" id="CTRI01000023">
    <property type="protein sequence ID" value="CQR34220.1"/>
    <property type="molecule type" value="Genomic_DNA"/>
</dbReference>
<keyword evidence="2" id="KW-0812">Transmembrane</keyword>
<keyword evidence="2" id="KW-0472">Membrane</keyword>
<dbReference type="EMBL" id="FP475956">
    <property type="protein sequence ID" value="CAZ88129.1"/>
    <property type="molecule type" value="Genomic_DNA"/>
</dbReference>
<keyword evidence="6" id="KW-1185">Reference proteome</keyword>
<evidence type="ECO:0000256" key="2">
    <source>
        <dbReference type="SAM" id="Phobius"/>
    </source>
</evidence>
<proteinExistence type="predicted"/>
<evidence type="ECO:0000313" key="5">
    <source>
        <dbReference type="Proteomes" id="UP000002372"/>
    </source>
</evidence>
<evidence type="ECO:0000313" key="4">
    <source>
        <dbReference type="EMBL" id="CQR34220.1"/>
    </source>
</evidence>
<reference key="1">
    <citation type="submission" date="2009-07" db="EMBL/GenBank/DDBJ databases">
        <authorList>
            <person name="Genoscope - CEA"/>
        </authorList>
    </citation>
    <scope>NUCLEOTIDE SEQUENCE</scope>
    <source>
        <strain>3As</strain>
    </source>
</reference>
<dbReference type="AlphaFoldDB" id="D6CQ49"/>
<feature type="transmembrane region" description="Helical" evidence="2">
    <location>
        <begin position="12"/>
        <end position="31"/>
    </location>
</feature>
<dbReference type="KEGG" id="thi:THI_1445"/>
<evidence type="ECO:0000313" key="3">
    <source>
        <dbReference type="EMBL" id="CAZ88129.1"/>
    </source>
</evidence>
<organism evidence="3 5">
    <name type="scientific">Thiomonas arsenitoxydans (strain DSM 22701 / CIP 110005 / 3As)</name>
    <dbReference type="NCBI Taxonomy" id="426114"/>
    <lineage>
        <taxon>Bacteria</taxon>
        <taxon>Pseudomonadati</taxon>
        <taxon>Pseudomonadota</taxon>
        <taxon>Betaproteobacteria</taxon>
        <taxon>Burkholderiales</taxon>
        <taxon>Thiomonas</taxon>
    </lineage>
</organism>
<reference evidence="3" key="3">
    <citation type="submission" date="2010-07" db="EMBL/GenBank/DDBJ databases">
        <authorList>
            <person name="Genoscope - CEA"/>
        </authorList>
    </citation>
    <scope>NUCLEOTIDE SEQUENCE</scope>
    <source>
        <strain evidence="3">3As</strain>
    </source>
</reference>
<dbReference type="Proteomes" id="UP000078599">
    <property type="component" value="Unassembled WGS sequence"/>
</dbReference>
<dbReference type="Proteomes" id="UP000002372">
    <property type="component" value="Chromosome"/>
</dbReference>
<feature type="region of interest" description="Disordered" evidence="1">
    <location>
        <begin position="37"/>
        <end position="56"/>
    </location>
</feature>
<accession>D6CQ49</accession>
<name>D6CQ49_THIA3</name>
<sequence length="56" mass="6471">MEVEKTTDIYGLALFGIWTVLLLLLWAYILYDRRKSRNPTRRQLQAPTSEKGGSLS</sequence>
<reference evidence="5" key="2">
    <citation type="journal article" date="2010" name="PLoS Genet.">
        <title>Structure, function, and evolution of the Thiomonas spp. genome.</title>
        <authorList>
            <person name="Arsene-Ploetze F."/>
            <person name="Koechler S."/>
            <person name="Marchal M."/>
            <person name="Coppee J.Y."/>
            <person name="Chandler M."/>
            <person name="Bonnefoy V."/>
            <person name="Brochier-Armanet C."/>
            <person name="Barakat M."/>
            <person name="Barbe V."/>
            <person name="Battaglia-Brunet F."/>
            <person name="Bruneel O."/>
            <person name="Bryan C.G."/>
            <person name="Cleiss-Arnold J."/>
            <person name="Cruveiller S."/>
            <person name="Erhardt M."/>
            <person name="Heinrich-Salmeron A."/>
            <person name="Hommais F."/>
            <person name="Joulian C."/>
            <person name="Krin E."/>
            <person name="Lieutaud A."/>
            <person name="Lievremont D."/>
            <person name="Michel C."/>
            <person name="Muller D."/>
            <person name="Ortet P."/>
            <person name="Proux C."/>
            <person name="Siguier P."/>
            <person name="Roche D."/>
            <person name="Rouy Z."/>
            <person name="Salvignol G."/>
            <person name="Slyemi D."/>
            <person name="Talla E."/>
            <person name="Weiss S."/>
            <person name="Weissenbach J."/>
            <person name="Medigue C."/>
            <person name="Bertin P.N."/>
        </authorList>
    </citation>
    <scope>NUCLEOTIDE SEQUENCE [LARGE SCALE GENOMIC DNA]</scope>
    <source>
        <strain evidence="5">DSM 22701 / CIP 110005 / 3As</strain>
    </source>
</reference>
<reference evidence="4 6" key="4">
    <citation type="submission" date="2015-03" db="EMBL/GenBank/DDBJ databases">
        <authorList>
            <person name="Regsiter A."/>
            <person name="william w."/>
        </authorList>
    </citation>
    <scope>NUCLEOTIDE SEQUENCE [LARGE SCALE GENOMIC DNA]</scope>
    <source>
        <strain evidence="4 6">CB1</strain>
    </source>
</reference>
<gene>
    <name evidence="3" type="ordered locus">THI_1445</name>
    <name evidence="4" type="ORF">THICB1_30361</name>
</gene>
<evidence type="ECO:0000313" key="6">
    <source>
        <dbReference type="Proteomes" id="UP000078599"/>
    </source>
</evidence>
<dbReference type="HOGENOM" id="CLU_3012866_0_0_4"/>
<evidence type="ECO:0000256" key="1">
    <source>
        <dbReference type="SAM" id="MobiDB-lite"/>
    </source>
</evidence>
<keyword evidence="2" id="KW-1133">Transmembrane helix</keyword>
<protein>
    <submittedName>
        <fullName evidence="3">Uncharacterized protein</fullName>
    </submittedName>
</protein>